<proteinExistence type="predicted"/>
<gene>
    <name evidence="1" type="primary">ACAD8_5</name>
    <name evidence="1" type="ORF">FOZ62_022317</name>
</gene>
<evidence type="ECO:0000313" key="1">
    <source>
        <dbReference type="EMBL" id="KAF4726979.1"/>
    </source>
</evidence>
<protein>
    <submittedName>
        <fullName evidence="1">Isobutyryl-CoA dehydrogenase, mitochondrial</fullName>
    </submittedName>
</protein>
<feature type="non-terminal residue" evidence="1">
    <location>
        <position position="1"/>
    </location>
</feature>
<name>A0A7J6S217_PEROL</name>
<dbReference type="Gene3D" id="1.20.140.10">
    <property type="entry name" value="Butyryl-CoA Dehydrogenase, subunit A, domain 3"/>
    <property type="match status" value="1"/>
</dbReference>
<dbReference type="InterPro" id="IPR009100">
    <property type="entry name" value="AcylCoA_DH/oxidase_NM_dom_sf"/>
</dbReference>
<dbReference type="GO" id="GO:0016627">
    <property type="term" value="F:oxidoreductase activity, acting on the CH-CH group of donors"/>
    <property type="evidence" value="ECO:0007669"/>
    <property type="project" value="InterPro"/>
</dbReference>
<comment type="caution">
    <text evidence="1">The sequence shown here is derived from an EMBL/GenBank/DDBJ whole genome shotgun (WGS) entry which is preliminary data.</text>
</comment>
<reference evidence="1 2" key="1">
    <citation type="submission" date="2020-04" db="EMBL/GenBank/DDBJ databases">
        <title>Perkinsus olseni comparative genomics.</title>
        <authorList>
            <person name="Bogema D.R."/>
        </authorList>
    </citation>
    <scope>NUCLEOTIDE SEQUENCE [LARGE SCALE GENOMIC DNA]</scope>
    <source>
        <strain evidence="1">ATCC PRA-205</strain>
    </source>
</reference>
<dbReference type="SUPFAM" id="SSF56645">
    <property type="entry name" value="Acyl-CoA dehydrogenase NM domain-like"/>
    <property type="match status" value="1"/>
</dbReference>
<evidence type="ECO:0000313" key="2">
    <source>
        <dbReference type="Proteomes" id="UP000574390"/>
    </source>
</evidence>
<organism evidence="1 2">
    <name type="scientific">Perkinsus olseni</name>
    <name type="common">Perkinsus atlanticus</name>
    <dbReference type="NCBI Taxonomy" id="32597"/>
    <lineage>
        <taxon>Eukaryota</taxon>
        <taxon>Sar</taxon>
        <taxon>Alveolata</taxon>
        <taxon>Perkinsozoa</taxon>
        <taxon>Perkinsea</taxon>
        <taxon>Perkinsida</taxon>
        <taxon>Perkinsidae</taxon>
        <taxon>Perkinsus</taxon>
    </lineage>
</organism>
<accession>A0A7J6S217</accession>
<sequence length="61" mass="6642">MADTDLKSTFITFEDVEVPAANLIGVENGGFIPLMENFNHERLVISVGAARGARRCYSLAL</sequence>
<dbReference type="AlphaFoldDB" id="A0A7J6S217"/>
<dbReference type="Proteomes" id="UP000574390">
    <property type="component" value="Unassembled WGS sequence"/>
</dbReference>
<dbReference type="EMBL" id="JABANM010017906">
    <property type="protein sequence ID" value="KAF4726979.1"/>
    <property type="molecule type" value="Genomic_DNA"/>
</dbReference>